<keyword evidence="10" id="KW-1185">Reference proteome</keyword>
<dbReference type="Proteomes" id="UP000007801">
    <property type="component" value="Unassembled WGS sequence"/>
</dbReference>
<dbReference type="OrthoDB" id="7841600at2759"/>
<evidence type="ECO:0000256" key="3">
    <source>
        <dbReference type="ARBA" id="ARBA00022692"/>
    </source>
</evidence>
<proteinExistence type="predicted"/>
<reference evidence="9 10" key="1">
    <citation type="journal article" date="2007" name="Nature">
        <title>Evolution of genes and genomes on the Drosophila phylogeny.</title>
        <authorList>
            <consortium name="Drosophila 12 Genomes Consortium"/>
            <person name="Clark A.G."/>
            <person name="Eisen M.B."/>
            <person name="Smith D.R."/>
            <person name="Bergman C.M."/>
            <person name="Oliver B."/>
            <person name="Markow T.A."/>
            <person name="Kaufman T.C."/>
            <person name="Kellis M."/>
            <person name="Gelbart W."/>
            <person name="Iyer V.N."/>
            <person name="Pollard D.A."/>
            <person name="Sackton T.B."/>
            <person name="Larracuente A.M."/>
            <person name="Singh N.D."/>
            <person name="Abad J.P."/>
            <person name="Abt D.N."/>
            <person name="Adryan B."/>
            <person name="Aguade M."/>
            <person name="Akashi H."/>
            <person name="Anderson W.W."/>
            <person name="Aquadro C.F."/>
            <person name="Ardell D.H."/>
            <person name="Arguello R."/>
            <person name="Artieri C.G."/>
            <person name="Barbash D.A."/>
            <person name="Barker D."/>
            <person name="Barsanti P."/>
            <person name="Batterham P."/>
            <person name="Batzoglou S."/>
            <person name="Begun D."/>
            <person name="Bhutkar A."/>
            <person name="Blanco E."/>
            <person name="Bosak S.A."/>
            <person name="Bradley R.K."/>
            <person name="Brand A.D."/>
            <person name="Brent M.R."/>
            <person name="Brooks A.N."/>
            <person name="Brown R.H."/>
            <person name="Butlin R.K."/>
            <person name="Caggese C."/>
            <person name="Calvi B.R."/>
            <person name="Bernardo de Carvalho A."/>
            <person name="Caspi A."/>
            <person name="Castrezana S."/>
            <person name="Celniker S.E."/>
            <person name="Chang J.L."/>
            <person name="Chapple C."/>
            <person name="Chatterji S."/>
            <person name="Chinwalla A."/>
            <person name="Civetta A."/>
            <person name="Clifton S.W."/>
            <person name="Comeron J.M."/>
            <person name="Costello J.C."/>
            <person name="Coyne J.A."/>
            <person name="Daub J."/>
            <person name="David R.G."/>
            <person name="Delcher A.L."/>
            <person name="Delehaunty K."/>
            <person name="Do C.B."/>
            <person name="Ebling H."/>
            <person name="Edwards K."/>
            <person name="Eickbush T."/>
            <person name="Evans J.D."/>
            <person name="Filipski A."/>
            <person name="Findeiss S."/>
            <person name="Freyhult E."/>
            <person name="Fulton L."/>
            <person name="Fulton R."/>
            <person name="Garcia A.C."/>
            <person name="Gardiner A."/>
            <person name="Garfield D.A."/>
            <person name="Garvin B.E."/>
            <person name="Gibson G."/>
            <person name="Gilbert D."/>
            <person name="Gnerre S."/>
            <person name="Godfrey J."/>
            <person name="Good R."/>
            <person name="Gotea V."/>
            <person name="Gravely B."/>
            <person name="Greenberg A.J."/>
            <person name="Griffiths-Jones S."/>
            <person name="Gross S."/>
            <person name="Guigo R."/>
            <person name="Gustafson E.A."/>
            <person name="Haerty W."/>
            <person name="Hahn M.W."/>
            <person name="Halligan D.L."/>
            <person name="Halpern A.L."/>
            <person name="Halter G.M."/>
            <person name="Han M.V."/>
            <person name="Heger A."/>
            <person name="Hillier L."/>
            <person name="Hinrichs A.S."/>
            <person name="Holmes I."/>
            <person name="Hoskins R.A."/>
            <person name="Hubisz M.J."/>
            <person name="Hultmark D."/>
            <person name="Huntley M.A."/>
            <person name="Jaffe D.B."/>
            <person name="Jagadeeshan S."/>
            <person name="Jeck W.R."/>
            <person name="Johnson J."/>
            <person name="Jones C.D."/>
            <person name="Jordan W.C."/>
            <person name="Karpen G.H."/>
            <person name="Kataoka E."/>
            <person name="Keightley P.D."/>
            <person name="Kheradpour P."/>
            <person name="Kirkness E.F."/>
            <person name="Koerich L.B."/>
            <person name="Kristiansen K."/>
            <person name="Kudrna D."/>
            <person name="Kulathinal R.J."/>
            <person name="Kumar S."/>
            <person name="Kwok R."/>
            <person name="Lander E."/>
            <person name="Langley C.H."/>
            <person name="Lapoint R."/>
            <person name="Lazzaro B.P."/>
            <person name="Lee S.J."/>
            <person name="Levesque L."/>
            <person name="Li R."/>
            <person name="Lin C.F."/>
            <person name="Lin M.F."/>
            <person name="Lindblad-Toh K."/>
            <person name="Llopart A."/>
            <person name="Long M."/>
            <person name="Low L."/>
            <person name="Lozovsky E."/>
            <person name="Lu J."/>
            <person name="Luo M."/>
            <person name="Machado C.A."/>
            <person name="Makalowski W."/>
            <person name="Marzo M."/>
            <person name="Matsuda M."/>
            <person name="Matzkin L."/>
            <person name="McAllister B."/>
            <person name="McBride C.S."/>
            <person name="McKernan B."/>
            <person name="McKernan K."/>
            <person name="Mendez-Lago M."/>
            <person name="Minx P."/>
            <person name="Mollenhauer M.U."/>
            <person name="Montooth K."/>
            <person name="Mount S.M."/>
            <person name="Mu X."/>
            <person name="Myers E."/>
            <person name="Negre B."/>
            <person name="Newfeld S."/>
            <person name="Nielsen R."/>
            <person name="Noor M.A."/>
            <person name="O'Grady P."/>
            <person name="Pachter L."/>
            <person name="Papaceit M."/>
            <person name="Parisi M.J."/>
            <person name="Parisi M."/>
            <person name="Parts L."/>
            <person name="Pedersen J.S."/>
            <person name="Pesole G."/>
            <person name="Phillippy A.M."/>
            <person name="Ponting C.P."/>
            <person name="Pop M."/>
            <person name="Porcelli D."/>
            <person name="Powell J.R."/>
            <person name="Prohaska S."/>
            <person name="Pruitt K."/>
            <person name="Puig M."/>
            <person name="Quesneville H."/>
            <person name="Ram K.R."/>
            <person name="Rand D."/>
            <person name="Rasmussen M.D."/>
            <person name="Reed L.K."/>
            <person name="Reenan R."/>
            <person name="Reily A."/>
            <person name="Remington K.A."/>
            <person name="Rieger T.T."/>
            <person name="Ritchie M.G."/>
            <person name="Robin C."/>
            <person name="Rogers Y.H."/>
            <person name="Rohde C."/>
            <person name="Rozas J."/>
            <person name="Rubenfield M.J."/>
            <person name="Ruiz A."/>
            <person name="Russo S."/>
            <person name="Salzberg S.L."/>
            <person name="Sanchez-Gracia A."/>
            <person name="Saranga D.J."/>
            <person name="Sato H."/>
            <person name="Schaeffer S.W."/>
            <person name="Schatz M.C."/>
            <person name="Schlenke T."/>
            <person name="Schwartz R."/>
            <person name="Segarra C."/>
            <person name="Singh R.S."/>
            <person name="Sirot L."/>
            <person name="Sirota M."/>
            <person name="Sisneros N.B."/>
            <person name="Smith C.D."/>
            <person name="Smith T.F."/>
            <person name="Spieth J."/>
            <person name="Stage D.E."/>
            <person name="Stark A."/>
            <person name="Stephan W."/>
            <person name="Strausberg R.L."/>
            <person name="Strempel S."/>
            <person name="Sturgill D."/>
            <person name="Sutton G."/>
            <person name="Sutton G.G."/>
            <person name="Tao W."/>
            <person name="Teichmann S."/>
            <person name="Tobari Y.N."/>
            <person name="Tomimura Y."/>
            <person name="Tsolas J.M."/>
            <person name="Valente V.L."/>
            <person name="Venter E."/>
            <person name="Venter J.C."/>
            <person name="Vicario S."/>
            <person name="Vieira F.G."/>
            <person name="Vilella A.J."/>
            <person name="Villasante A."/>
            <person name="Walenz B."/>
            <person name="Wang J."/>
            <person name="Wasserman M."/>
            <person name="Watts T."/>
            <person name="Wilson D."/>
            <person name="Wilson R.K."/>
            <person name="Wing R.A."/>
            <person name="Wolfner M.F."/>
            <person name="Wong A."/>
            <person name="Wong G.K."/>
            <person name="Wu C.I."/>
            <person name="Wu G."/>
            <person name="Yamamoto D."/>
            <person name="Yang H.P."/>
            <person name="Yang S.P."/>
            <person name="Yorke J.A."/>
            <person name="Yoshida K."/>
            <person name="Zdobnov E."/>
            <person name="Zhang P."/>
            <person name="Zhang Y."/>
            <person name="Zimin A.V."/>
            <person name="Baldwin J."/>
            <person name="Abdouelleil A."/>
            <person name="Abdulkadir J."/>
            <person name="Abebe A."/>
            <person name="Abera B."/>
            <person name="Abreu J."/>
            <person name="Acer S.C."/>
            <person name="Aftuck L."/>
            <person name="Alexander A."/>
            <person name="An P."/>
            <person name="Anderson E."/>
            <person name="Anderson S."/>
            <person name="Arachi H."/>
            <person name="Azer M."/>
            <person name="Bachantsang P."/>
            <person name="Barry A."/>
            <person name="Bayul T."/>
            <person name="Berlin A."/>
            <person name="Bessette D."/>
            <person name="Bloom T."/>
            <person name="Blye J."/>
            <person name="Boguslavskiy L."/>
            <person name="Bonnet C."/>
            <person name="Boukhgalter B."/>
            <person name="Bourzgui I."/>
            <person name="Brown A."/>
            <person name="Cahill P."/>
            <person name="Channer S."/>
            <person name="Cheshatsang Y."/>
            <person name="Chuda L."/>
            <person name="Citroen M."/>
            <person name="Collymore A."/>
            <person name="Cooke P."/>
            <person name="Costello M."/>
            <person name="D'Aco K."/>
            <person name="Daza R."/>
            <person name="De Haan G."/>
            <person name="DeGray S."/>
            <person name="DeMaso C."/>
            <person name="Dhargay N."/>
            <person name="Dooley K."/>
            <person name="Dooley E."/>
            <person name="Doricent M."/>
            <person name="Dorje P."/>
            <person name="Dorjee K."/>
            <person name="Dupes A."/>
            <person name="Elong R."/>
            <person name="Falk J."/>
            <person name="Farina A."/>
            <person name="Faro S."/>
            <person name="Ferguson D."/>
            <person name="Fisher S."/>
            <person name="Foley C.D."/>
            <person name="Franke A."/>
            <person name="Friedrich D."/>
            <person name="Gadbois L."/>
            <person name="Gearin G."/>
            <person name="Gearin C.R."/>
            <person name="Giannoukos G."/>
            <person name="Goode T."/>
            <person name="Graham J."/>
            <person name="Grandbois E."/>
            <person name="Grewal S."/>
            <person name="Gyaltsen K."/>
            <person name="Hafez N."/>
            <person name="Hagos B."/>
            <person name="Hall J."/>
            <person name="Henson C."/>
            <person name="Hollinger A."/>
            <person name="Honan T."/>
            <person name="Huard M.D."/>
            <person name="Hughes L."/>
            <person name="Hurhula B."/>
            <person name="Husby M.E."/>
            <person name="Kamat A."/>
            <person name="Kanga B."/>
            <person name="Kashin S."/>
            <person name="Khazanovich D."/>
            <person name="Kisner P."/>
            <person name="Lance K."/>
            <person name="Lara M."/>
            <person name="Lee W."/>
            <person name="Lennon N."/>
            <person name="Letendre F."/>
            <person name="LeVine R."/>
            <person name="Lipovsky A."/>
            <person name="Liu X."/>
            <person name="Liu J."/>
            <person name="Liu S."/>
            <person name="Lokyitsang T."/>
            <person name="Lokyitsang Y."/>
            <person name="Lubonja R."/>
            <person name="Lui A."/>
            <person name="MacDonald P."/>
            <person name="Magnisalis V."/>
            <person name="Maru K."/>
            <person name="Matthews C."/>
            <person name="McCusker W."/>
            <person name="McDonough S."/>
            <person name="Mehta T."/>
            <person name="Meldrim J."/>
            <person name="Meneus L."/>
            <person name="Mihai O."/>
            <person name="Mihalev A."/>
            <person name="Mihova T."/>
            <person name="Mittelman R."/>
            <person name="Mlenga V."/>
            <person name="Montmayeur A."/>
            <person name="Mulrain L."/>
            <person name="Navidi A."/>
            <person name="Naylor J."/>
            <person name="Negash T."/>
            <person name="Nguyen T."/>
            <person name="Nguyen N."/>
            <person name="Nicol R."/>
            <person name="Norbu C."/>
            <person name="Norbu N."/>
            <person name="Novod N."/>
            <person name="O'Neill B."/>
            <person name="Osman S."/>
            <person name="Markiewicz E."/>
            <person name="Oyono O.L."/>
            <person name="Patti C."/>
            <person name="Phunkhang P."/>
            <person name="Pierre F."/>
            <person name="Priest M."/>
            <person name="Raghuraman S."/>
            <person name="Rege F."/>
            <person name="Reyes R."/>
            <person name="Rise C."/>
            <person name="Rogov P."/>
            <person name="Ross K."/>
            <person name="Ryan E."/>
            <person name="Settipalli S."/>
            <person name="Shea T."/>
            <person name="Sherpa N."/>
            <person name="Shi L."/>
            <person name="Shih D."/>
            <person name="Sparrow T."/>
            <person name="Spaulding J."/>
            <person name="Stalker J."/>
            <person name="Stange-Thomann N."/>
            <person name="Stavropoulos S."/>
            <person name="Stone C."/>
            <person name="Strader C."/>
            <person name="Tesfaye S."/>
            <person name="Thomson T."/>
            <person name="Thoulutsang Y."/>
            <person name="Thoulutsang D."/>
            <person name="Topham K."/>
            <person name="Topping I."/>
            <person name="Tsamla T."/>
            <person name="Vassiliev H."/>
            <person name="Vo A."/>
            <person name="Wangchuk T."/>
            <person name="Wangdi T."/>
            <person name="Weiand M."/>
            <person name="Wilkinson J."/>
            <person name="Wilson A."/>
            <person name="Yadav S."/>
            <person name="Young G."/>
            <person name="Yu Q."/>
            <person name="Zembek L."/>
            <person name="Zhong D."/>
            <person name="Zimmer A."/>
            <person name="Zwirko Z."/>
            <person name="Jaffe D.B."/>
            <person name="Alvarez P."/>
            <person name="Brockman W."/>
            <person name="Butler J."/>
            <person name="Chin C."/>
            <person name="Gnerre S."/>
            <person name="Grabherr M."/>
            <person name="Kleber M."/>
            <person name="Mauceli E."/>
            <person name="MacCallum I."/>
        </authorList>
    </citation>
    <scope>NUCLEOTIDE SEQUENCE [LARGE SCALE GENOMIC DNA]</scope>
    <source>
        <strain evidence="10">Tucson 14024-0371.13</strain>
    </source>
</reference>
<evidence type="ECO:0000256" key="8">
    <source>
        <dbReference type="SAM" id="Phobius"/>
    </source>
</evidence>
<protein>
    <recommendedName>
        <fullName evidence="11">Ionotropic glutamate receptor C-terminal domain-containing protein</fullName>
    </recommendedName>
</protein>
<keyword evidence="3 8" id="KW-0812">Transmembrane</keyword>
<evidence type="ECO:0008006" key="11">
    <source>
        <dbReference type="Google" id="ProtNLM"/>
    </source>
</evidence>
<keyword evidence="7" id="KW-0325">Glycoprotein</keyword>
<name>B3LVM1_DROAN</name>
<accession>B3LVM1</accession>
<sequence length="405" mass="46764">MLRANELADLKIFSNFNDYYSLGLVCITQMSDLSLLEKLASDYDQMRQERVIIWMQVKVTDKLLRSISKLLEKHSFTKILLVEIVNLNNSTYSIHRLNSFPNAKFERIDNFFEVKNIFARNLKNFQGRNTVVLSKASAFFEKNVSYGQNRYFPISTGEDMLIIEFARRYNLSLTLSKKTVWDHFDMQLTPRLISRAEISDSVNPFTSVSLVAVVPCGKQLGVQEVFKQMDFGLVLRYLLPVYVTFVVVESFILLIKARINNETYRFSYLDPMVNLRAVSAILGMSFSVSRRWNSCLRQLFLVLSMFGFVLSNFFACKLSSHLTKRSLRNEVRSLEELRASGLNVLVDADLCHYIVTDISPEFFTQVLPNAKCTDTMETIKHTLSLNNSVAYALLEDIWEKTRSHQ</sequence>
<organism evidence="9 10">
    <name type="scientific">Drosophila ananassae</name>
    <name type="common">Fruit fly</name>
    <dbReference type="NCBI Taxonomy" id="7217"/>
    <lineage>
        <taxon>Eukaryota</taxon>
        <taxon>Metazoa</taxon>
        <taxon>Ecdysozoa</taxon>
        <taxon>Arthropoda</taxon>
        <taxon>Hexapoda</taxon>
        <taxon>Insecta</taxon>
        <taxon>Pterygota</taxon>
        <taxon>Neoptera</taxon>
        <taxon>Endopterygota</taxon>
        <taxon>Diptera</taxon>
        <taxon>Brachycera</taxon>
        <taxon>Muscomorpha</taxon>
        <taxon>Ephydroidea</taxon>
        <taxon>Drosophilidae</taxon>
        <taxon>Drosophila</taxon>
        <taxon>Sophophora</taxon>
    </lineage>
</organism>
<evidence type="ECO:0000256" key="2">
    <source>
        <dbReference type="ARBA" id="ARBA00022475"/>
    </source>
</evidence>
<dbReference type="InParanoid" id="B3LVM1"/>
<feature type="transmembrane region" description="Helical" evidence="8">
    <location>
        <begin position="237"/>
        <end position="255"/>
    </location>
</feature>
<keyword evidence="2" id="KW-1003">Cell membrane</keyword>
<dbReference type="InterPro" id="IPR052192">
    <property type="entry name" value="Insect_Ionotropic_Sensory_Rcpt"/>
</dbReference>
<dbReference type="EMBL" id="CH902617">
    <property type="protein sequence ID" value="EDV42591.1"/>
    <property type="molecule type" value="Genomic_DNA"/>
</dbReference>
<dbReference type="PANTHER" id="PTHR42643:SF41">
    <property type="entry name" value="IONOTROPIC RECEPTOR 20A-RELATED"/>
    <property type="match status" value="1"/>
</dbReference>
<evidence type="ECO:0000256" key="5">
    <source>
        <dbReference type="ARBA" id="ARBA00023136"/>
    </source>
</evidence>
<evidence type="ECO:0000256" key="6">
    <source>
        <dbReference type="ARBA" id="ARBA00023170"/>
    </source>
</evidence>
<feature type="transmembrane region" description="Helical" evidence="8">
    <location>
        <begin position="299"/>
        <end position="318"/>
    </location>
</feature>
<keyword evidence="5 8" id="KW-0472">Membrane</keyword>
<dbReference type="PANTHER" id="PTHR42643">
    <property type="entry name" value="IONOTROPIC RECEPTOR 20A-RELATED"/>
    <property type="match status" value="1"/>
</dbReference>
<dbReference type="PhylomeDB" id="B3LVM1"/>
<evidence type="ECO:0000256" key="7">
    <source>
        <dbReference type="ARBA" id="ARBA00023180"/>
    </source>
</evidence>
<dbReference type="FunCoup" id="B3LVM1">
    <property type="interactions" value="30"/>
</dbReference>
<dbReference type="AlphaFoldDB" id="B3LVM1"/>
<dbReference type="OMA" id="RNYVERE"/>
<keyword evidence="4 8" id="KW-1133">Transmembrane helix</keyword>
<evidence type="ECO:0000313" key="10">
    <source>
        <dbReference type="Proteomes" id="UP000007801"/>
    </source>
</evidence>
<dbReference type="GeneID" id="6500849"/>
<keyword evidence="6" id="KW-0675">Receptor</keyword>
<gene>
    <name evidence="9" type="primary">Dana\GF18070</name>
    <name evidence="9" type="synonym">dana_GLEANR_19330</name>
    <name evidence="9" type="ORF">GF18070</name>
</gene>
<evidence type="ECO:0000313" key="9">
    <source>
        <dbReference type="EMBL" id="EDV42591.1"/>
    </source>
</evidence>
<dbReference type="GO" id="GO:0005886">
    <property type="term" value="C:plasma membrane"/>
    <property type="evidence" value="ECO:0007669"/>
    <property type="project" value="UniProtKB-SubCell"/>
</dbReference>
<evidence type="ECO:0000256" key="4">
    <source>
        <dbReference type="ARBA" id="ARBA00022989"/>
    </source>
</evidence>
<dbReference type="KEGG" id="dan:6500849"/>
<dbReference type="HOGENOM" id="CLU_021814_1_1_1"/>
<comment type="subcellular location">
    <subcellularLocation>
        <location evidence="1">Cell membrane</location>
        <topology evidence="1">Multi-pass membrane protein</topology>
    </subcellularLocation>
</comment>
<evidence type="ECO:0000256" key="1">
    <source>
        <dbReference type="ARBA" id="ARBA00004651"/>
    </source>
</evidence>